<feature type="signal peptide" evidence="14">
    <location>
        <begin position="1"/>
        <end position="25"/>
    </location>
</feature>
<keyword evidence="4 13" id="KW-0645">Protease</keyword>
<dbReference type="GO" id="GO:0016285">
    <property type="term" value="F:alanyl aminopeptidase activity"/>
    <property type="evidence" value="ECO:0007669"/>
    <property type="project" value="UniProtKB-EC"/>
</dbReference>
<feature type="binding site" evidence="10">
    <location>
        <position position="164"/>
    </location>
    <ligand>
        <name>substrate</name>
    </ligand>
</feature>
<dbReference type="InterPro" id="IPR014782">
    <property type="entry name" value="Peptidase_M1_dom"/>
</dbReference>
<organism evidence="18 19">
    <name type="scientific">Phenylobacterium deserti</name>
    <dbReference type="NCBI Taxonomy" id="1914756"/>
    <lineage>
        <taxon>Bacteria</taxon>
        <taxon>Pseudomonadati</taxon>
        <taxon>Pseudomonadota</taxon>
        <taxon>Alphaproteobacteria</taxon>
        <taxon>Caulobacterales</taxon>
        <taxon>Caulobacteraceae</taxon>
        <taxon>Phenylobacterium</taxon>
    </lineage>
</organism>
<evidence type="ECO:0000313" key="19">
    <source>
        <dbReference type="Proteomes" id="UP000249725"/>
    </source>
</evidence>
<keyword evidence="6 13" id="KW-0378">Hydrolase</keyword>
<comment type="catalytic activity">
    <reaction evidence="1">
        <text>Release of an N-terminal amino acid, Xaa-|-Yaa- from a peptide, amide or arylamide. Xaa is preferably Ala, but may be most amino acids including Pro (slow action). When a terminal hydrophobic residue is followed by a prolyl residue, the two may be released as an intact Xaa-Pro dipeptide.</text>
        <dbReference type="EC" id="3.4.11.2"/>
    </reaction>
</comment>
<dbReference type="InterPro" id="IPR042097">
    <property type="entry name" value="Aminopeptidase_N-like_N_sf"/>
</dbReference>
<sequence>MKLASALVAALLVATSPLALSQAHAQPASAAAPAKTQARVVLPDTVQPERYDIRVTPNAGALTFDGQVKITVQVKKTTDRIVLNAADLELKRVSLQGRTETPRIVLDDKVQTAAFVFSKPLTPGRYVLSIDYSGKIYEQASGLFSLDYEGQNGAKQRALFTQFENSDARRFVPSWDEPGVKAVYGLTIEAPADQMAVSNMPVASTSKLANGKQLVRFQDSPKMSSYLLFMALGDFERIHKQVGNTDVGVVVRKGDAAKAEYALDASVKLLGYFNDYFGTPYPLPKLDMIAGPGQSQFFGAMENWGAIFYFDYYLLLDPKLSTESDKQNVFIVVAHEMAHQWFGDLVTMAWWDDLWLNEGFASWMENKATDHFHPEWKVWLQTQAAQQSAMRLDARAGTHPIITEIPDVFAASNAFDEITYSKGQGVIRMLEDYVGEDAFRTGVRNYMQRHAYKNTVTEDFWAEINKVSPRPMLQVARDFTLQAGVPLIRVEEAPRGIRLTQSRFGADEASKAPQTWRAPVAVRSLDGGVSWKGVVSAANPETVPVPNGAPVVVNAGQTGYYRTAYSAPLWAKLAPQFARLEPMDQLGLLYDSRALGEAGYVPMSDFLELTRYGTPQADPVVLQTLASQINAMASYYGQDARGEPFRAFARARLAPIFATVGWEKTAGEADNVAVLRGSLIRTLGSLGDPTVIAEARSRFAAYVANPESLTGSMRTAVLGVVATNADAATWEQLHTLARNTKDVTDRQRLLRLLGSARDPKLADRALALSLSGELEATDVPSLVSAVAGVYPDKAFDFAVANRAKFEPLLESSSRTTWFTGLASGSRDRAMLAKLAAFGRTAPASTQGEVQKAEAAIQTRLSVIEQRLPEVDRWLAAHPN</sequence>
<evidence type="ECO:0000256" key="2">
    <source>
        <dbReference type="ARBA" id="ARBA00010136"/>
    </source>
</evidence>
<dbReference type="Gene3D" id="2.60.40.1910">
    <property type="match status" value="1"/>
</dbReference>
<feature type="binding site" evidence="11">
    <location>
        <position position="358"/>
    </location>
    <ligand>
        <name>Zn(2+)</name>
        <dbReference type="ChEBI" id="CHEBI:29105"/>
        <note>catalytic</note>
    </ligand>
</feature>
<feature type="binding site" evidence="10">
    <location>
        <position position="814"/>
    </location>
    <ligand>
        <name>substrate</name>
    </ligand>
</feature>
<dbReference type="InterPro" id="IPR001930">
    <property type="entry name" value="Peptidase_M1"/>
</dbReference>
<evidence type="ECO:0000259" key="16">
    <source>
        <dbReference type="Pfam" id="PF11838"/>
    </source>
</evidence>
<dbReference type="Gene3D" id="1.10.390.10">
    <property type="entry name" value="Neutral Protease Domain 2"/>
    <property type="match status" value="1"/>
</dbReference>
<feature type="binding site" evidence="11">
    <location>
        <position position="339"/>
    </location>
    <ligand>
        <name>Zn(2+)</name>
        <dbReference type="ChEBI" id="CHEBI:29105"/>
        <note>catalytic</note>
    </ligand>
</feature>
<dbReference type="OrthoDB" id="100605at2"/>
<dbReference type="GO" id="GO:0070006">
    <property type="term" value="F:metalloaminopeptidase activity"/>
    <property type="evidence" value="ECO:0007669"/>
    <property type="project" value="TreeGrafter"/>
</dbReference>
<dbReference type="InterPro" id="IPR027268">
    <property type="entry name" value="Peptidase_M4/M1_CTD_sf"/>
</dbReference>
<dbReference type="GO" id="GO:0016020">
    <property type="term" value="C:membrane"/>
    <property type="evidence" value="ECO:0007669"/>
    <property type="project" value="TreeGrafter"/>
</dbReference>
<proteinExistence type="inferred from homology"/>
<gene>
    <name evidence="18" type="ORF">DJ018_00060</name>
</gene>
<dbReference type="InterPro" id="IPR045357">
    <property type="entry name" value="Aminopeptidase_N-like_N"/>
</dbReference>
<dbReference type="PRINTS" id="PR00756">
    <property type="entry name" value="ALADIPTASE"/>
</dbReference>
<comment type="cofactor">
    <cofactor evidence="11 13">
        <name>Zn(2+)</name>
        <dbReference type="ChEBI" id="CHEBI:29105"/>
    </cofactor>
    <text evidence="11 13">Binds 1 zinc ion per subunit.</text>
</comment>
<evidence type="ECO:0000259" key="15">
    <source>
        <dbReference type="Pfam" id="PF01433"/>
    </source>
</evidence>
<feature type="domain" description="Aminopeptidase N-like N-terminal" evidence="17">
    <location>
        <begin position="47"/>
        <end position="227"/>
    </location>
</feature>
<comment type="similarity">
    <text evidence="2 13">Belongs to the peptidase M1 family.</text>
</comment>
<dbReference type="GO" id="GO:0005615">
    <property type="term" value="C:extracellular space"/>
    <property type="evidence" value="ECO:0007669"/>
    <property type="project" value="TreeGrafter"/>
</dbReference>
<evidence type="ECO:0000256" key="4">
    <source>
        <dbReference type="ARBA" id="ARBA00022670"/>
    </source>
</evidence>
<keyword evidence="14" id="KW-0732">Signal</keyword>
<dbReference type="GO" id="GO:0005737">
    <property type="term" value="C:cytoplasm"/>
    <property type="evidence" value="ECO:0007669"/>
    <property type="project" value="TreeGrafter"/>
</dbReference>
<keyword evidence="3 13" id="KW-0031">Aminopeptidase</keyword>
<feature type="binding site" evidence="10">
    <location>
        <begin position="299"/>
        <end position="303"/>
    </location>
    <ligand>
        <name>substrate</name>
    </ligand>
</feature>
<feature type="active site" description="Proton acceptor" evidence="9">
    <location>
        <position position="336"/>
    </location>
</feature>
<name>A0A328AQ28_9CAUL</name>
<dbReference type="SUPFAM" id="SSF55486">
    <property type="entry name" value="Metalloproteases ('zincins'), catalytic domain"/>
    <property type="match status" value="1"/>
</dbReference>
<reference evidence="19" key="1">
    <citation type="submission" date="2018-05" db="EMBL/GenBank/DDBJ databases">
        <authorList>
            <person name="Li X."/>
        </authorList>
    </citation>
    <scope>NUCLEOTIDE SEQUENCE [LARGE SCALE GENOMIC DNA]</scope>
    <source>
        <strain evidence="19">YIM 73061</strain>
    </source>
</reference>
<dbReference type="FunFam" id="1.10.390.10:FF:000006">
    <property type="entry name" value="Puromycin-sensitive aminopeptidase"/>
    <property type="match status" value="1"/>
</dbReference>
<dbReference type="EC" id="3.4.11.-" evidence="13"/>
<dbReference type="GO" id="GO:0008270">
    <property type="term" value="F:zinc ion binding"/>
    <property type="evidence" value="ECO:0007669"/>
    <property type="project" value="UniProtKB-UniRule"/>
</dbReference>
<dbReference type="GO" id="GO:0042277">
    <property type="term" value="F:peptide binding"/>
    <property type="evidence" value="ECO:0007669"/>
    <property type="project" value="TreeGrafter"/>
</dbReference>
<evidence type="ECO:0000256" key="5">
    <source>
        <dbReference type="ARBA" id="ARBA00022723"/>
    </source>
</evidence>
<dbReference type="GO" id="GO:0006508">
    <property type="term" value="P:proteolysis"/>
    <property type="evidence" value="ECO:0007669"/>
    <property type="project" value="UniProtKB-KW"/>
</dbReference>
<comment type="caution">
    <text evidence="18">The sequence shown here is derived from an EMBL/GenBank/DDBJ whole genome shotgun (WGS) entry which is preliminary data.</text>
</comment>
<feature type="binding site" evidence="11">
    <location>
        <position position="335"/>
    </location>
    <ligand>
        <name>Zn(2+)</name>
        <dbReference type="ChEBI" id="CHEBI:29105"/>
        <note>catalytic</note>
    </ligand>
</feature>
<feature type="chain" id="PRO_5016370888" description="Aminopeptidase" evidence="14">
    <location>
        <begin position="26"/>
        <end position="879"/>
    </location>
</feature>
<dbReference type="PANTHER" id="PTHR11533:SF174">
    <property type="entry name" value="PUROMYCIN-SENSITIVE AMINOPEPTIDASE-RELATED"/>
    <property type="match status" value="1"/>
</dbReference>
<dbReference type="PANTHER" id="PTHR11533">
    <property type="entry name" value="PROTEASE M1 ZINC METALLOPROTEASE"/>
    <property type="match status" value="1"/>
</dbReference>
<dbReference type="InterPro" id="IPR034016">
    <property type="entry name" value="M1_APN-typ"/>
</dbReference>
<dbReference type="Gene3D" id="1.25.50.20">
    <property type="match status" value="1"/>
</dbReference>
<dbReference type="RefSeq" id="WP_111512772.1">
    <property type="nucleotide sequence ID" value="NZ_QFYR01000001.1"/>
</dbReference>
<evidence type="ECO:0000256" key="9">
    <source>
        <dbReference type="PIRSR" id="PIRSR634016-1"/>
    </source>
</evidence>
<evidence type="ECO:0000256" key="6">
    <source>
        <dbReference type="ARBA" id="ARBA00022801"/>
    </source>
</evidence>
<keyword evidence="5 11" id="KW-0479">Metal-binding</keyword>
<keyword evidence="7 11" id="KW-0862">Zinc</keyword>
<dbReference type="InterPro" id="IPR024571">
    <property type="entry name" value="ERAP1-like_C_dom"/>
</dbReference>
<dbReference type="Pfam" id="PF11838">
    <property type="entry name" value="ERAP1_C"/>
    <property type="match status" value="1"/>
</dbReference>
<evidence type="ECO:0000256" key="8">
    <source>
        <dbReference type="ARBA" id="ARBA00023049"/>
    </source>
</evidence>
<dbReference type="Proteomes" id="UP000249725">
    <property type="component" value="Unassembled WGS sequence"/>
</dbReference>
<dbReference type="Gene3D" id="2.60.40.1730">
    <property type="entry name" value="tricorn interacting facor f3 domain"/>
    <property type="match status" value="1"/>
</dbReference>
<dbReference type="Pfam" id="PF01433">
    <property type="entry name" value="Peptidase_M1"/>
    <property type="match status" value="1"/>
</dbReference>
<evidence type="ECO:0000256" key="11">
    <source>
        <dbReference type="PIRSR" id="PIRSR634016-3"/>
    </source>
</evidence>
<keyword evidence="8 13" id="KW-0482">Metalloprotease</keyword>
<feature type="domain" description="Peptidase M1 membrane alanine aminopeptidase" evidence="15">
    <location>
        <begin position="261"/>
        <end position="471"/>
    </location>
</feature>
<dbReference type="InterPro" id="IPR050344">
    <property type="entry name" value="Peptidase_M1_aminopeptidases"/>
</dbReference>
<dbReference type="EMBL" id="QFYR01000001">
    <property type="protein sequence ID" value="RAK56421.1"/>
    <property type="molecule type" value="Genomic_DNA"/>
</dbReference>
<evidence type="ECO:0000256" key="10">
    <source>
        <dbReference type="PIRSR" id="PIRSR634016-2"/>
    </source>
</evidence>
<keyword evidence="19" id="KW-1185">Reference proteome</keyword>
<evidence type="ECO:0000256" key="7">
    <source>
        <dbReference type="ARBA" id="ARBA00022833"/>
    </source>
</evidence>
<dbReference type="AlphaFoldDB" id="A0A328AQ28"/>
<evidence type="ECO:0000256" key="14">
    <source>
        <dbReference type="SAM" id="SignalP"/>
    </source>
</evidence>
<evidence type="ECO:0000256" key="12">
    <source>
        <dbReference type="PIRSR" id="PIRSR634016-4"/>
    </source>
</evidence>
<feature type="site" description="Transition state stabilizer" evidence="12">
    <location>
        <position position="420"/>
    </location>
</feature>
<evidence type="ECO:0000259" key="17">
    <source>
        <dbReference type="Pfam" id="PF17900"/>
    </source>
</evidence>
<dbReference type="SUPFAM" id="SSF63737">
    <property type="entry name" value="Leukotriene A4 hydrolase N-terminal domain"/>
    <property type="match status" value="1"/>
</dbReference>
<feature type="domain" description="ERAP1-like C-terminal" evidence="16">
    <location>
        <begin position="551"/>
        <end position="845"/>
    </location>
</feature>
<evidence type="ECO:0000256" key="1">
    <source>
        <dbReference type="ARBA" id="ARBA00000098"/>
    </source>
</evidence>
<evidence type="ECO:0000256" key="3">
    <source>
        <dbReference type="ARBA" id="ARBA00022438"/>
    </source>
</evidence>
<protein>
    <recommendedName>
        <fullName evidence="13">Aminopeptidase</fullName>
        <ecNumber evidence="13">3.4.11.-</ecNumber>
    </recommendedName>
</protein>
<dbReference type="Pfam" id="PF17900">
    <property type="entry name" value="Peptidase_M1_N"/>
    <property type="match status" value="1"/>
</dbReference>
<dbReference type="CDD" id="cd09601">
    <property type="entry name" value="M1_APN-Q_like"/>
    <property type="match status" value="1"/>
</dbReference>
<accession>A0A328AQ28</accession>
<evidence type="ECO:0000256" key="13">
    <source>
        <dbReference type="RuleBase" id="RU364040"/>
    </source>
</evidence>
<evidence type="ECO:0000313" key="18">
    <source>
        <dbReference type="EMBL" id="RAK56421.1"/>
    </source>
</evidence>
<dbReference type="GO" id="GO:0043171">
    <property type="term" value="P:peptide catabolic process"/>
    <property type="evidence" value="ECO:0007669"/>
    <property type="project" value="TreeGrafter"/>
</dbReference>